<protein>
    <submittedName>
        <fullName evidence="2">Uncharacterized protein</fullName>
    </submittedName>
</protein>
<sequence length="118" mass="13060">MADVAEIETDRQRFPFHDKGEIVDPVRGASRIGAKEKVMLGMGEGACSFEFNTDPATFKVGDTVSYRVTGSLEGMPFVGTLLEVHEDHVVLTSDPEDKASRMRATRESRPVVREEDIC</sequence>
<proteinExistence type="predicted"/>
<dbReference type="STRING" id="76947.GCA_002080435_02691"/>
<dbReference type="EMBL" id="JFZA02000029">
    <property type="protein sequence ID" value="KFG89416.1"/>
    <property type="molecule type" value="Genomic_DNA"/>
</dbReference>
<name>A0A086P7P8_SPHHM</name>
<keyword evidence="3" id="KW-1185">Reference proteome</keyword>
<dbReference type="PATRIC" id="fig|1219045.3.peg.2840"/>
<dbReference type="Proteomes" id="UP000024284">
    <property type="component" value="Unassembled WGS sequence"/>
</dbReference>
<gene>
    <name evidence="2" type="ORF">BV98_002800</name>
</gene>
<evidence type="ECO:0000313" key="3">
    <source>
        <dbReference type="Proteomes" id="UP000024284"/>
    </source>
</evidence>
<reference evidence="2" key="1">
    <citation type="submission" date="2014-08" db="EMBL/GenBank/DDBJ databases">
        <title>Draft genome sequences of Sphingobium herbicidovorans.</title>
        <authorList>
            <person name="Gan H.M."/>
            <person name="Gan H.Y."/>
            <person name="Savka M.A."/>
        </authorList>
    </citation>
    <scope>NUCLEOTIDE SEQUENCE [LARGE SCALE GENOMIC DNA]</scope>
    <source>
        <strain evidence="2">NBRC 16415</strain>
    </source>
</reference>
<evidence type="ECO:0000313" key="2">
    <source>
        <dbReference type="EMBL" id="KFG89416.1"/>
    </source>
</evidence>
<organism evidence="2 3">
    <name type="scientific">Sphingobium herbicidovorans (strain ATCC 700291 / DSM 11019 / CCUG 56400 / KCTC 2939 / LMG 18315 / NBRC 16415 / MH)</name>
    <name type="common">Sphingomonas herbicidovorans</name>
    <dbReference type="NCBI Taxonomy" id="1219045"/>
    <lineage>
        <taxon>Bacteria</taxon>
        <taxon>Pseudomonadati</taxon>
        <taxon>Pseudomonadota</taxon>
        <taxon>Alphaproteobacteria</taxon>
        <taxon>Sphingomonadales</taxon>
        <taxon>Sphingomonadaceae</taxon>
        <taxon>Sphingobium</taxon>
    </lineage>
</organism>
<evidence type="ECO:0000256" key="1">
    <source>
        <dbReference type="SAM" id="MobiDB-lite"/>
    </source>
</evidence>
<comment type="caution">
    <text evidence="2">The sequence shown here is derived from an EMBL/GenBank/DDBJ whole genome shotgun (WGS) entry which is preliminary data.</text>
</comment>
<dbReference type="eggNOG" id="ENOG5033201">
    <property type="taxonomic scope" value="Bacteria"/>
</dbReference>
<accession>A0A086P7P8</accession>
<feature type="region of interest" description="Disordered" evidence="1">
    <location>
        <begin position="94"/>
        <end position="118"/>
    </location>
</feature>
<dbReference type="AlphaFoldDB" id="A0A086P7P8"/>